<sequence>MNRKRSAVLAGVALAGLAGAGAGAVVYQGRTGNPQQASTDAPTSTTAVVTSDVLRRQNVSGTLGRSGSFTVIAPGQGTLTWLPAVGAVVGRGKPAYEVDGKPVILLFGDRPPWRALQSGMTDGADVRQLEDNLRALGYGAGLTVDQHFSSATYWAIRRWQKDSGLAVTGTVPLGQVVFVAGAVRVSSAEMRAGSAVGPGQVVERATSEQRAITTNLTTGVLQWAHVGDPVVVTLPDDSKKTGTITSIGAVAQASTSSGGPGQNGGSNAQPTAPVVITLTGEVSGVLEDAQVQVGVTVTAHRGVLAVPVPALRALPHAAYEVLVVDGAQTRHVPVQVGIFDQVTGLVEVSGDGLAAGQRVAVPNEQS</sequence>
<dbReference type="InterPro" id="IPR002477">
    <property type="entry name" value="Peptidoglycan-bd-like"/>
</dbReference>
<reference evidence="4" key="1">
    <citation type="journal article" date="2019" name="Int. J. Syst. Evol. Microbiol.">
        <title>The Global Catalogue of Microorganisms (GCM) 10K type strain sequencing project: providing services to taxonomists for standard genome sequencing and annotation.</title>
        <authorList>
            <consortium name="The Broad Institute Genomics Platform"/>
            <consortium name="The Broad Institute Genome Sequencing Center for Infectious Disease"/>
            <person name="Wu L."/>
            <person name="Ma J."/>
        </authorList>
    </citation>
    <scope>NUCLEOTIDE SEQUENCE [LARGE SCALE GENOMIC DNA]</scope>
    <source>
        <strain evidence="4">JCM 17441</strain>
    </source>
</reference>
<dbReference type="InterPro" id="IPR036366">
    <property type="entry name" value="PGBDSf"/>
</dbReference>
<protein>
    <submittedName>
        <fullName evidence="3">Peptidoglycan-binding protein</fullName>
    </submittedName>
</protein>
<dbReference type="Pfam" id="PF01471">
    <property type="entry name" value="PG_binding_1"/>
    <property type="match status" value="1"/>
</dbReference>
<proteinExistence type="predicted"/>
<keyword evidence="4" id="KW-1185">Reference proteome</keyword>
<feature type="chain" id="PRO_5047319530" evidence="1">
    <location>
        <begin position="21"/>
        <end position="366"/>
    </location>
</feature>
<feature type="signal peptide" evidence="1">
    <location>
        <begin position="1"/>
        <end position="20"/>
    </location>
</feature>
<dbReference type="Gene3D" id="1.10.101.10">
    <property type="entry name" value="PGBD-like superfamily/PGBD"/>
    <property type="match status" value="1"/>
</dbReference>
<name>A0ABP8DDT3_9ACTN</name>
<gene>
    <name evidence="3" type="ORF">GCM10022255_054530</name>
</gene>
<organism evidence="3 4">
    <name type="scientific">Dactylosporangium darangshiense</name>
    <dbReference type="NCBI Taxonomy" id="579108"/>
    <lineage>
        <taxon>Bacteria</taxon>
        <taxon>Bacillati</taxon>
        <taxon>Actinomycetota</taxon>
        <taxon>Actinomycetes</taxon>
        <taxon>Micromonosporales</taxon>
        <taxon>Micromonosporaceae</taxon>
        <taxon>Dactylosporangium</taxon>
    </lineage>
</organism>
<evidence type="ECO:0000313" key="4">
    <source>
        <dbReference type="Proteomes" id="UP001500620"/>
    </source>
</evidence>
<dbReference type="InterPro" id="IPR036365">
    <property type="entry name" value="PGBD-like_sf"/>
</dbReference>
<keyword evidence="1" id="KW-0732">Signal</keyword>
<dbReference type="RefSeq" id="WP_345130550.1">
    <property type="nucleotide sequence ID" value="NZ_BAABAT010000016.1"/>
</dbReference>
<accession>A0ABP8DDT3</accession>
<evidence type="ECO:0000256" key="1">
    <source>
        <dbReference type="SAM" id="SignalP"/>
    </source>
</evidence>
<feature type="domain" description="Peptidoglycan binding-like" evidence="2">
    <location>
        <begin position="123"/>
        <end position="170"/>
    </location>
</feature>
<dbReference type="EMBL" id="BAABAT010000016">
    <property type="protein sequence ID" value="GAA4253491.1"/>
    <property type="molecule type" value="Genomic_DNA"/>
</dbReference>
<evidence type="ECO:0000313" key="3">
    <source>
        <dbReference type="EMBL" id="GAA4253491.1"/>
    </source>
</evidence>
<comment type="caution">
    <text evidence="3">The sequence shown here is derived from an EMBL/GenBank/DDBJ whole genome shotgun (WGS) entry which is preliminary data.</text>
</comment>
<dbReference type="Proteomes" id="UP001500620">
    <property type="component" value="Unassembled WGS sequence"/>
</dbReference>
<evidence type="ECO:0000259" key="2">
    <source>
        <dbReference type="Pfam" id="PF01471"/>
    </source>
</evidence>
<dbReference type="Gene3D" id="2.40.420.20">
    <property type="match status" value="1"/>
</dbReference>
<dbReference type="SUPFAM" id="SSF47090">
    <property type="entry name" value="PGBD-like"/>
    <property type="match status" value="1"/>
</dbReference>